<feature type="region of interest" description="Disordered" evidence="3">
    <location>
        <begin position="1"/>
        <end position="71"/>
    </location>
</feature>
<feature type="compositionally biased region" description="Polar residues" evidence="3">
    <location>
        <begin position="45"/>
        <end position="55"/>
    </location>
</feature>
<dbReference type="VEuPathDB" id="FungiDB:BTJ68_07142"/>
<dbReference type="GO" id="GO:0016020">
    <property type="term" value="C:membrane"/>
    <property type="evidence" value="ECO:0007669"/>
    <property type="project" value="UniProtKB-SubCell"/>
</dbReference>
<dbReference type="EMBL" id="MUNK01000060">
    <property type="protein sequence ID" value="OTA34381.1"/>
    <property type="molecule type" value="Genomic_DNA"/>
</dbReference>
<dbReference type="InterPro" id="IPR050327">
    <property type="entry name" value="Proton-linked_MCT"/>
</dbReference>
<gene>
    <name evidence="5" type="ORF">BTJ68_07142</name>
</gene>
<dbReference type="Gene3D" id="1.20.1250.20">
    <property type="entry name" value="MFS general substrate transporter like domains"/>
    <property type="match status" value="2"/>
</dbReference>
<feature type="transmembrane region" description="Helical" evidence="4">
    <location>
        <begin position="582"/>
        <end position="610"/>
    </location>
</feature>
<feature type="transmembrane region" description="Helical" evidence="4">
    <location>
        <begin position="437"/>
        <end position="457"/>
    </location>
</feature>
<dbReference type="InParanoid" id="A0A1Z5TER2"/>
<evidence type="ECO:0008006" key="7">
    <source>
        <dbReference type="Google" id="ProtNLM"/>
    </source>
</evidence>
<feature type="transmembrane region" description="Helical" evidence="4">
    <location>
        <begin position="526"/>
        <end position="544"/>
    </location>
</feature>
<evidence type="ECO:0000313" key="6">
    <source>
        <dbReference type="Proteomes" id="UP000194280"/>
    </source>
</evidence>
<feature type="compositionally biased region" description="Basic and acidic residues" evidence="3">
    <location>
        <begin position="19"/>
        <end position="29"/>
    </location>
</feature>
<accession>A0A1Z5TER2</accession>
<dbReference type="SUPFAM" id="SSF103473">
    <property type="entry name" value="MFS general substrate transporter"/>
    <property type="match status" value="1"/>
</dbReference>
<reference evidence="5 6" key="1">
    <citation type="submission" date="2017-01" db="EMBL/GenBank/DDBJ databases">
        <title>The recent genome duplication of the halophilic yeast Hortaea werneckii: insights from long-read sequencing.</title>
        <authorList>
            <person name="Sinha S."/>
            <person name="Flibotte S."/>
            <person name="Neira M."/>
            <person name="Lenassi M."/>
            <person name="Gostincar C."/>
            <person name="Stajich J.E."/>
            <person name="Nislow C.E."/>
        </authorList>
    </citation>
    <scope>NUCLEOTIDE SEQUENCE [LARGE SCALE GENOMIC DNA]</scope>
    <source>
        <strain evidence="5 6">EXF-2000</strain>
    </source>
</reference>
<feature type="transmembrane region" description="Helical" evidence="4">
    <location>
        <begin position="347"/>
        <end position="365"/>
    </location>
</feature>
<comment type="subcellular location">
    <subcellularLocation>
        <location evidence="1">Membrane</location>
        <topology evidence="1">Multi-pass membrane protein</topology>
    </subcellularLocation>
</comment>
<sequence length="709" mass="76959">MSRCSISNWPLGQQNELETTQKDGFKSEKPSTQMQSLTGGRKHPTPTSVMNQPLSNPFAVEVPASGSSQTMGSLSTAQWKTYEPGIVESLVPSPLQPGRRRGQQREEELSYPSQRPIIHRPRPTQFASHTVPYRGEGSTQSEINNFPLVTHREAGNSYDLDLEARIPDYPRPPPQVLQTATSKPSLLPTTLSCPSDPLRSPLAVEGWRLPNKALKTLGVVERPPRQKPVPNPTFLFKPSITPSSSTTSSTNLADRHPKPLPLPPRDPTQPPQNGRTAWHHALTGMLVIFNCWGLANAFGLFEAYYTTYYLPSSSPSAVAWVGSTQLALVFGLGVPVGMVVDRGYFRVTFHGGTVVMILGVFATAWCERLWEVWLVQGLVTGVGMGMVFCSGVVALMTWFDERKMGIAMGLGAAGSCLGGIVYVLLARHFLVSRGFATTMRILGGVAAVTMIPPNLVFRMRHQTHRSSVRRPFAPGLKSRMRRLAAGLSSSYLLAAAGMFLTFLGVYFGYFMMVTFASTELKMSNTAATNLLIFMLAANLPGRFLPAVISDKCIGPLNTIIPSIFLSAAVIGLWIASGEPNKAAMIVIACFYGFVSAGIQVLYAPAVYAFCLEPTRRAHRSSSSSCVERQPTQMVTDRLGLKAGGIFTCVGLACLIGTPIGGALISYRANRGMAHTYLWAQIFTTVSLILGGCLLLGSRVAKVGWEARRA</sequence>
<feature type="transmembrane region" description="Helical" evidence="4">
    <location>
        <begin position="281"/>
        <end position="305"/>
    </location>
</feature>
<feature type="transmembrane region" description="Helical" evidence="4">
    <location>
        <begin position="676"/>
        <end position="700"/>
    </location>
</feature>
<feature type="transmembrane region" description="Helical" evidence="4">
    <location>
        <begin position="406"/>
        <end position="425"/>
    </location>
</feature>
<feature type="compositionally biased region" description="Pro residues" evidence="3">
    <location>
        <begin position="259"/>
        <end position="270"/>
    </location>
</feature>
<dbReference type="AlphaFoldDB" id="A0A1Z5TER2"/>
<feature type="transmembrane region" description="Helical" evidence="4">
    <location>
        <begin position="556"/>
        <end position="576"/>
    </location>
</feature>
<comment type="similarity">
    <text evidence="2">Belongs to the major facilitator superfamily. Monocarboxylate porter (TC 2.A.1.13) family.</text>
</comment>
<dbReference type="Pfam" id="PF07690">
    <property type="entry name" value="MFS_1"/>
    <property type="match status" value="1"/>
</dbReference>
<keyword evidence="4" id="KW-0472">Membrane</keyword>
<feature type="region of interest" description="Disordered" evidence="3">
    <location>
        <begin position="88"/>
        <end position="110"/>
    </location>
</feature>
<dbReference type="GO" id="GO:0022857">
    <property type="term" value="F:transmembrane transporter activity"/>
    <property type="evidence" value="ECO:0007669"/>
    <property type="project" value="InterPro"/>
</dbReference>
<feature type="compositionally biased region" description="Polar residues" evidence="3">
    <location>
        <begin position="1"/>
        <end position="18"/>
    </location>
</feature>
<dbReference type="Proteomes" id="UP000194280">
    <property type="component" value="Unassembled WGS sequence"/>
</dbReference>
<dbReference type="PANTHER" id="PTHR11360">
    <property type="entry name" value="MONOCARBOXYLATE TRANSPORTER"/>
    <property type="match status" value="1"/>
</dbReference>
<dbReference type="PANTHER" id="PTHR11360:SF130">
    <property type="entry name" value="MAJOR FACILITATOR SUPERFAMILY (MFS) PROFILE DOMAIN-CONTAINING PROTEIN-RELATED"/>
    <property type="match status" value="1"/>
</dbReference>
<dbReference type="OrthoDB" id="6499973at2759"/>
<evidence type="ECO:0000256" key="3">
    <source>
        <dbReference type="SAM" id="MobiDB-lite"/>
    </source>
</evidence>
<evidence type="ECO:0000256" key="2">
    <source>
        <dbReference type="ARBA" id="ARBA00006727"/>
    </source>
</evidence>
<organism evidence="5 6">
    <name type="scientific">Hortaea werneckii EXF-2000</name>
    <dbReference type="NCBI Taxonomy" id="1157616"/>
    <lineage>
        <taxon>Eukaryota</taxon>
        <taxon>Fungi</taxon>
        <taxon>Dikarya</taxon>
        <taxon>Ascomycota</taxon>
        <taxon>Pezizomycotina</taxon>
        <taxon>Dothideomycetes</taxon>
        <taxon>Dothideomycetidae</taxon>
        <taxon>Mycosphaerellales</taxon>
        <taxon>Teratosphaeriaceae</taxon>
        <taxon>Hortaea</taxon>
    </lineage>
</organism>
<dbReference type="InterPro" id="IPR036259">
    <property type="entry name" value="MFS_trans_sf"/>
</dbReference>
<feature type="compositionally biased region" description="Low complexity" evidence="3">
    <location>
        <begin position="238"/>
        <end position="250"/>
    </location>
</feature>
<comment type="caution">
    <text evidence="5">The sequence shown here is derived from an EMBL/GenBank/DDBJ whole genome shotgun (WGS) entry which is preliminary data.</text>
</comment>
<keyword evidence="6" id="KW-1185">Reference proteome</keyword>
<keyword evidence="4" id="KW-1133">Transmembrane helix</keyword>
<feature type="transmembrane region" description="Helical" evidence="4">
    <location>
        <begin position="483"/>
        <end position="506"/>
    </location>
</feature>
<feature type="transmembrane region" description="Helical" evidence="4">
    <location>
        <begin position="638"/>
        <end position="664"/>
    </location>
</feature>
<dbReference type="InterPro" id="IPR011701">
    <property type="entry name" value="MFS"/>
</dbReference>
<feature type="region of interest" description="Disordered" evidence="3">
    <location>
        <begin position="219"/>
        <end position="275"/>
    </location>
</feature>
<keyword evidence="4" id="KW-0812">Transmembrane</keyword>
<protein>
    <recommendedName>
        <fullName evidence="7">Major facilitator superfamily (MFS) profile domain-containing protein</fullName>
    </recommendedName>
</protein>
<name>A0A1Z5TER2_HORWE</name>
<evidence type="ECO:0000256" key="4">
    <source>
        <dbReference type="SAM" id="Phobius"/>
    </source>
</evidence>
<evidence type="ECO:0000256" key="1">
    <source>
        <dbReference type="ARBA" id="ARBA00004141"/>
    </source>
</evidence>
<feature type="transmembrane region" description="Helical" evidence="4">
    <location>
        <begin position="377"/>
        <end position="399"/>
    </location>
</feature>
<evidence type="ECO:0000313" key="5">
    <source>
        <dbReference type="EMBL" id="OTA34381.1"/>
    </source>
</evidence>
<proteinExistence type="inferred from homology"/>
<feature type="transmembrane region" description="Helical" evidence="4">
    <location>
        <begin position="317"/>
        <end position="340"/>
    </location>
</feature>